<organism evidence="2 3">
    <name type="scientific">Paraglaciecola hydrolytica</name>
    <dbReference type="NCBI Taxonomy" id="1799789"/>
    <lineage>
        <taxon>Bacteria</taxon>
        <taxon>Pseudomonadati</taxon>
        <taxon>Pseudomonadota</taxon>
        <taxon>Gammaproteobacteria</taxon>
        <taxon>Alteromonadales</taxon>
        <taxon>Alteromonadaceae</taxon>
        <taxon>Paraglaciecola</taxon>
    </lineage>
</organism>
<dbReference type="InterPro" id="IPR012334">
    <property type="entry name" value="Pectin_lyas_fold"/>
</dbReference>
<dbReference type="InterPro" id="IPR011050">
    <property type="entry name" value="Pectin_lyase_fold/virulence"/>
</dbReference>
<proteinExistence type="predicted"/>
<dbReference type="Proteomes" id="UP000070299">
    <property type="component" value="Unassembled WGS sequence"/>
</dbReference>
<name>A0A136A107_9ALTE</name>
<dbReference type="EMBL" id="LSNE01000005">
    <property type="protein sequence ID" value="KXI28867.1"/>
    <property type="molecule type" value="Genomic_DNA"/>
</dbReference>
<feature type="signal peptide" evidence="1">
    <location>
        <begin position="1"/>
        <end position="22"/>
    </location>
</feature>
<evidence type="ECO:0000313" key="2">
    <source>
        <dbReference type="EMBL" id="KXI28867.1"/>
    </source>
</evidence>
<dbReference type="STRING" id="1799789.AX660_11785"/>
<evidence type="ECO:0000256" key="1">
    <source>
        <dbReference type="SAM" id="SignalP"/>
    </source>
</evidence>
<sequence>MIKQTLLRSILLSLFLFLTACSGGGEDQEETAVCTNGGTDYPSCTAPVCANGGTDYPTCTAPVCANGGTDYPTCTAPVCANGGTDYPTCTAPACANGGTDYPTCTAPVCANGGTDYPTCTLPFCAIAGIEHPDCVDASLPEFLVESDFFNDTSSSIPVERQMTLVNEPGDDSSNLQTLINQLNAQGGGNITLPASPDPEWVLGEIKLASNVHIIVEPAVVIKPKRFTYNGPLFHLGYDGGPYIRNVSIRSSSATEQFTIDMSDLSDDLYILDEEPPRLVPFSVKHVENFMLSGVYVIDKGTVHSSVNLVPSKTDGIWAGASNGLVKDITVINAHGGYGAVQVRVGENVFFKNIESLGGGATLRIETDAVSASGGQAPLEISKIADIFGYNIKCKNGNAAVMIQPWGATNGRFDVQKIAADSCGAAVRIDRAFVDWQTSSGQFTNPDNLPVGSFSADSRITDVTTIYGTNAQVKQGTLPFVPCELRYLWLADAIPYMETFHQGPSISPLLYAASSTTIDDPRFYSIMVPSEQELREKSTGFPSASKTISRDNEKLFACD</sequence>
<reference evidence="3" key="1">
    <citation type="submission" date="2016-02" db="EMBL/GenBank/DDBJ databases">
        <authorList>
            <person name="Schultz-Johansen M."/>
            <person name="Glaring M.A."/>
            <person name="Bech P.K."/>
            <person name="Stougaard P."/>
        </authorList>
    </citation>
    <scope>NUCLEOTIDE SEQUENCE [LARGE SCALE GENOMIC DNA]</scope>
    <source>
        <strain evidence="3">S66</strain>
    </source>
</reference>
<protein>
    <recommendedName>
        <fullName evidence="4">Kazal-like domain-containing protein</fullName>
    </recommendedName>
</protein>
<feature type="chain" id="PRO_5007469286" description="Kazal-like domain-containing protein" evidence="1">
    <location>
        <begin position="23"/>
        <end position="558"/>
    </location>
</feature>
<dbReference type="PROSITE" id="PS51257">
    <property type="entry name" value="PROKAR_LIPOPROTEIN"/>
    <property type="match status" value="1"/>
</dbReference>
<dbReference type="RefSeq" id="WP_068375697.1">
    <property type="nucleotide sequence ID" value="NZ_LSNE01000005.1"/>
</dbReference>
<comment type="caution">
    <text evidence="2">The sequence shown here is derived from an EMBL/GenBank/DDBJ whole genome shotgun (WGS) entry which is preliminary data.</text>
</comment>
<dbReference type="AlphaFoldDB" id="A0A136A107"/>
<accession>A0A136A107</accession>
<dbReference type="Gene3D" id="2.160.20.10">
    <property type="entry name" value="Single-stranded right-handed beta-helix, Pectin lyase-like"/>
    <property type="match status" value="1"/>
</dbReference>
<dbReference type="OrthoDB" id="6377885at2"/>
<keyword evidence="1" id="KW-0732">Signal</keyword>
<gene>
    <name evidence="2" type="ORF">AX660_11785</name>
</gene>
<dbReference type="SUPFAM" id="SSF51126">
    <property type="entry name" value="Pectin lyase-like"/>
    <property type="match status" value="1"/>
</dbReference>
<evidence type="ECO:0008006" key="4">
    <source>
        <dbReference type="Google" id="ProtNLM"/>
    </source>
</evidence>
<evidence type="ECO:0000313" key="3">
    <source>
        <dbReference type="Proteomes" id="UP000070299"/>
    </source>
</evidence>
<keyword evidence="3" id="KW-1185">Reference proteome</keyword>